<sequence length="137" mass="15594">MSLRVEFDETRREAKDEIEGLEARGQTRDTAYVWISNGHNVLSANTVKCFNSTICISHNDNISFVGQNVAGEMRSSIVDASNIRIHPWSVFDTSCVLALLSSRHTMDDFCLHTYFNSKSPDSSFKYQTLMWPRLEPV</sequence>
<accession>A0A8D8PK82</accession>
<protein>
    <submittedName>
        <fullName evidence="1">Uncharacterized protein</fullName>
    </submittedName>
</protein>
<evidence type="ECO:0000313" key="1">
    <source>
        <dbReference type="EMBL" id="CAG6605992.1"/>
    </source>
</evidence>
<dbReference type="EMBL" id="HBUF01001646">
    <property type="protein sequence ID" value="CAG6605992.1"/>
    <property type="molecule type" value="Transcribed_RNA"/>
</dbReference>
<name>A0A8D8PK82_9HEMI</name>
<proteinExistence type="predicted"/>
<reference evidence="1" key="1">
    <citation type="submission" date="2021-05" db="EMBL/GenBank/DDBJ databases">
        <authorList>
            <person name="Alioto T."/>
            <person name="Alioto T."/>
            <person name="Gomez Garrido J."/>
        </authorList>
    </citation>
    <scope>NUCLEOTIDE SEQUENCE</scope>
</reference>
<organism evidence="1">
    <name type="scientific">Cacopsylla melanoneura</name>
    <dbReference type="NCBI Taxonomy" id="428564"/>
    <lineage>
        <taxon>Eukaryota</taxon>
        <taxon>Metazoa</taxon>
        <taxon>Ecdysozoa</taxon>
        <taxon>Arthropoda</taxon>
        <taxon>Hexapoda</taxon>
        <taxon>Insecta</taxon>
        <taxon>Pterygota</taxon>
        <taxon>Neoptera</taxon>
        <taxon>Paraneoptera</taxon>
        <taxon>Hemiptera</taxon>
        <taxon>Sternorrhyncha</taxon>
        <taxon>Psylloidea</taxon>
        <taxon>Psyllidae</taxon>
        <taxon>Psyllinae</taxon>
        <taxon>Cacopsylla</taxon>
    </lineage>
</organism>
<dbReference type="AlphaFoldDB" id="A0A8D8PK82"/>